<dbReference type="Proteomes" id="UP001223646">
    <property type="component" value="Unassembled WGS sequence"/>
</dbReference>
<keyword evidence="2" id="KW-1133">Transmembrane helix</keyword>
<proteinExistence type="predicted"/>
<name>A0AAW9STW0_CORAY</name>
<evidence type="ECO:0000256" key="1">
    <source>
        <dbReference type="SAM" id="MobiDB-lite"/>
    </source>
</evidence>
<sequence length="147" mass="15543">MGLSEHEQRMLDEIESALYAEDPKFSSTMAGNAFNFPEENSAPRGFSIQVFALMLLGLLMLIGGVALFSVSNWFIVLSVAGFGLMFGSGVWALTGAGKQKKSSSASGLNFGKSKSGVAKSRRGASGGRGSSGDSTLESRFRGRFEGR</sequence>
<dbReference type="Pfam" id="PF11239">
    <property type="entry name" value="DUF3040"/>
    <property type="match status" value="1"/>
</dbReference>
<protein>
    <submittedName>
        <fullName evidence="3">DUF3040 domain-containing protein</fullName>
    </submittedName>
</protein>
<keyword evidence="2" id="KW-0472">Membrane</keyword>
<evidence type="ECO:0000313" key="3">
    <source>
        <dbReference type="EMBL" id="MEO3716538.1"/>
    </source>
</evidence>
<evidence type="ECO:0000256" key="2">
    <source>
        <dbReference type="SAM" id="Phobius"/>
    </source>
</evidence>
<dbReference type="InterPro" id="IPR021401">
    <property type="entry name" value="DUF3040"/>
</dbReference>
<accession>A0AAW9STW0</accession>
<comment type="caution">
    <text evidence="3">The sequence shown here is derived from an EMBL/GenBank/DDBJ whole genome shotgun (WGS) entry which is preliminary data.</text>
</comment>
<feature type="transmembrane region" description="Helical" evidence="2">
    <location>
        <begin position="74"/>
        <end position="94"/>
    </location>
</feature>
<keyword evidence="2" id="KW-0812">Transmembrane</keyword>
<dbReference type="RefSeq" id="WP_049190484.1">
    <property type="nucleotide sequence ID" value="NZ_JASOOY020000011.1"/>
</dbReference>
<feature type="compositionally biased region" description="Basic and acidic residues" evidence="1">
    <location>
        <begin position="136"/>
        <end position="147"/>
    </location>
</feature>
<reference evidence="3" key="2">
    <citation type="submission" date="2024-05" db="EMBL/GenBank/DDBJ databases">
        <authorList>
            <person name="Wolfe A."/>
        </authorList>
    </citation>
    <scope>NUCLEOTIDE SEQUENCE</scope>
    <source>
        <strain evidence="3">UMB1064</strain>
    </source>
</reference>
<dbReference type="EMBL" id="JASOOY020000011">
    <property type="protein sequence ID" value="MEO3716538.1"/>
    <property type="molecule type" value="Genomic_DNA"/>
</dbReference>
<feature type="region of interest" description="Disordered" evidence="1">
    <location>
        <begin position="99"/>
        <end position="147"/>
    </location>
</feature>
<organism evidence="3 4">
    <name type="scientific">Corynebacterium amycolatum</name>
    <dbReference type="NCBI Taxonomy" id="43765"/>
    <lineage>
        <taxon>Bacteria</taxon>
        <taxon>Bacillati</taxon>
        <taxon>Actinomycetota</taxon>
        <taxon>Actinomycetes</taxon>
        <taxon>Mycobacteriales</taxon>
        <taxon>Corynebacteriaceae</taxon>
        <taxon>Corynebacterium</taxon>
    </lineage>
</organism>
<feature type="transmembrane region" description="Helical" evidence="2">
    <location>
        <begin position="50"/>
        <end position="68"/>
    </location>
</feature>
<dbReference type="AlphaFoldDB" id="A0AAW9STW0"/>
<reference evidence="3" key="1">
    <citation type="submission" date="2023-05" db="EMBL/GenBank/DDBJ databases">
        <authorList>
            <person name="Du J."/>
        </authorList>
    </citation>
    <scope>NUCLEOTIDE SEQUENCE</scope>
    <source>
        <strain evidence="3">UMB1064</strain>
    </source>
</reference>
<gene>
    <name evidence="3" type="ORF">QP460_002890</name>
</gene>
<evidence type="ECO:0000313" key="4">
    <source>
        <dbReference type="Proteomes" id="UP001223646"/>
    </source>
</evidence>